<keyword evidence="15" id="KW-0752">Steroid biosynthesis</keyword>
<dbReference type="CDD" id="cd02885">
    <property type="entry name" value="NUDIX_IPP_Isomerase"/>
    <property type="match status" value="1"/>
</dbReference>
<dbReference type="Gene3D" id="3.10.20.810">
    <property type="entry name" value="Phosphoribosyl-AMP cyclohydrolase"/>
    <property type="match status" value="1"/>
</dbReference>
<evidence type="ECO:0000256" key="15">
    <source>
        <dbReference type="ARBA" id="ARBA00022955"/>
    </source>
</evidence>
<dbReference type="SUPFAM" id="SSF101386">
    <property type="entry name" value="all-alpha NTP pyrophosphatases"/>
    <property type="match status" value="1"/>
</dbReference>
<keyword evidence="14" id="KW-0460">Magnesium</keyword>
<dbReference type="EMBL" id="JALJOQ010000154">
    <property type="protein sequence ID" value="KAK9793172.1"/>
    <property type="molecule type" value="Genomic_DNA"/>
</dbReference>
<dbReference type="NCBIfam" id="NF000768">
    <property type="entry name" value="PRK00051.1"/>
    <property type="match status" value="1"/>
</dbReference>
<evidence type="ECO:0000256" key="11">
    <source>
        <dbReference type="ARBA" id="ARBA00022741"/>
    </source>
</evidence>
<dbReference type="Pfam" id="PF00293">
    <property type="entry name" value="NUDIX"/>
    <property type="match status" value="1"/>
</dbReference>
<dbReference type="GO" id="GO:0004635">
    <property type="term" value="F:phosphoribosyl-AMP cyclohydrolase activity"/>
    <property type="evidence" value="ECO:0007669"/>
    <property type="project" value="UniProtKB-EC"/>
</dbReference>
<dbReference type="SUPFAM" id="SSF55811">
    <property type="entry name" value="Nudix"/>
    <property type="match status" value="1"/>
</dbReference>
<dbReference type="CDD" id="cd11534">
    <property type="entry name" value="NTP-PPase_HisIE_like"/>
    <property type="match status" value="1"/>
</dbReference>
<dbReference type="Proteomes" id="UP001465755">
    <property type="component" value="Unassembled WGS sequence"/>
</dbReference>
<proteinExistence type="inferred from homology"/>
<evidence type="ECO:0000256" key="14">
    <source>
        <dbReference type="ARBA" id="ARBA00022842"/>
    </source>
</evidence>
<dbReference type="InterPro" id="IPR038019">
    <property type="entry name" value="PRib_AMP_CycHydrolase_sf"/>
</dbReference>
<evidence type="ECO:0000256" key="5">
    <source>
        <dbReference type="ARBA" id="ARBA00005169"/>
    </source>
</evidence>
<dbReference type="GO" id="GO:0004452">
    <property type="term" value="F:isopentenyl-diphosphate delta-isomerase activity"/>
    <property type="evidence" value="ECO:0007669"/>
    <property type="project" value="InterPro"/>
</dbReference>
<comment type="pathway">
    <text evidence="4">Isoprenoid biosynthesis; dimethylallyl diphosphate biosynthesis; dimethylallyl diphosphate from isopentenyl diphosphate: step 1/1.</text>
</comment>
<evidence type="ECO:0000256" key="16">
    <source>
        <dbReference type="ARBA" id="ARBA00023098"/>
    </source>
</evidence>
<evidence type="ECO:0000256" key="6">
    <source>
        <dbReference type="ARBA" id="ARBA00005204"/>
    </source>
</evidence>
<feature type="domain" description="Nudix hydrolase" evidence="21">
    <location>
        <begin position="35"/>
        <end position="197"/>
    </location>
</feature>
<comment type="similarity">
    <text evidence="7">Belongs to the IPP isomerase type 1 family.</text>
</comment>
<evidence type="ECO:0000256" key="13">
    <source>
        <dbReference type="ARBA" id="ARBA00022840"/>
    </source>
</evidence>
<dbReference type="InterPro" id="IPR000086">
    <property type="entry name" value="NUDIX_hydrolase_dom"/>
</dbReference>
<evidence type="ECO:0000256" key="10">
    <source>
        <dbReference type="ARBA" id="ARBA00022723"/>
    </source>
</evidence>
<dbReference type="InterPro" id="IPR015797">
    <property type="entry name" value="NUDIX_hydrolase-like_dom_sf"/>
</dbReference>
<dbReference type="InterPro" id="IPR021130">
    <property type="entry name" value="PRib-ATP_PPHydrolase-like"/>
</dbReference>
<dbReference type="Gene3D" id="1.10.287.1080">
    <property type="entry name" value="MazG-like"/>
    <property type="match status" value="1"/>
</dbReference>
<dbReference type="Gene3D" id="3.90.79.10">
    <property type="entry name" value="Nucleoside Triphosphate Pyrophosphohydrolase"/>
    <property type="match status" value="1"/>
</dbReference>
<evidence type="ECO:0000256" key="12">
    <source>
        <dbReference type="ARBA" id="ARBA00022801"/>
    </source>
</evidence>
<dbReference type="GO" id="GO:0005524">
    <property type="term" value="F:ATP binding"/>
    <property type="evidence" value="ECO:0007669"/>
    <property type="project" value="UniProtKB-KW"/>
</dbReference>
<keyword evidence="19" id="KW-0413">Isomerase</keyword>
<keyword evidence="9" id="KW-0028">Amino-acid biosynthesis</keyword>
<evidence type="ECO:0000256" key="2">
    <source>
        <dbReference type="ARBA" id="ARBA00001460"/>
    </source>
</evidence>
<reference evidence="22 23" key="1">
    <citation type="journal article" date="2024" name="Nat. Commun.">
        <title>Phylogenomics reveals the evolutionary origins of lichenization in chlorophyte algae.</title>
        <authorList>
            <person name="Puginier C."/>
            <person name="Libourel C."/>
            <person name="Otte J."/>
            <person name="Skaloud P."/>
            <person name="Haon M."/>
            <person name="Grisel S."/>
            <person name="Petersen M."/>
            <person name="Berrin J.G."/>
            <person name="Delaux P.M."/>
            <person name="Dal Grande F."/>
            <person name="Keller J."/>
        </authorList>
    </citation>
    <scope>NUCLEOTIDE SEQUENCE [LARGE SCALE GENOMIC DNA]</scope>
    <source>
        <strain evidence="22 23">SAG 2036</strain>
    </source>
</reference>
<dbReference type="NCBIfam" id="TIGR03188">
    <property type="entry name" value="histidine_hisI"/>
    <property type="match status" value="1"/>
</dbReference>
<evidence type="ECO:0000256" key="7">
    <source>
        <dbReference type="ARBA" id="ARBA00007579"/>
    </source>
</evidence>
<gene>
    <name evidence="22" type="ORF">WJX73_004249</name>
</gene>
<keyword evidence="16" id="KW-0443">Lipid metabolism</keyword>
<dbReference type="Pfam" id="PF01503">
    <property type="entry name" value="PRA-PH"/>
    <property type="match status" value="1"/>
</dbReference>
<comment type="caution">
    <text evidence="22">The sequence shown here is derived from an EMBL/GenBank/DDBJ whole genome shotgun (WGS) entry which is preliminary data.</text>
</comment>
<evidence type="ECO:0000256" key="8">
    <source>
        <dbReference type="ARBA" id="ARBA00022516"/>
    </source>
</evidence>
<dbReference type="GO" id="GO:0008299">
    <property type="term" value="P:isoprenoid biosynthetic process"/>
    <property type="evidence" value="ECO:0007669"/>
    <property type="project" value="UniProtKB-KW"/>
</dbReference>
<keyword evidence="23" id="KW-1185">Reference proteome</keyword>
<comment type="catalytic activity">
    <reaction evidence="1">
        <text>1-(5-phospho-beta-D-ribosyl)-5'-AMP + H2O = 1-(5-phospho-beta-D-ribosyl)-5-[(5-phospho-beta-D-ribosylamino)methylideneamino]imidazole-4-carboxamide</text>
        <dbReference type="Rhea" id="RHEA:20049"/>
        <dbReference type="ChEBI" id="CHEBI:15377"/>
        <dbReference type="ChEBI" id="CHEBI:58435"/>
        <dbReference type="ChEBI" id="CHEBI:59457"/>
        <dbReference type="EC" id="3.5.4.19"/>
    </reaction>
</comment>
<dbReference type="GO" id="GO:0004636">
    <property type="term" value="F:phosphoribosyl-ATP diphosphatase activity"/>
    <property type="evidence" value="ECO:0007669"/>
    <property type="project" value="UniProtKB-EC"/>
</dbReference>
<keyword evidence="8" id="KW-0444">Lipid biosynthesis</keyword>
<comment type="pathway">
    <text evidence="5">Amino-acid biosynthesis; L-histidine biosynthesis; L-histidine from 5-phospho-alpha-D-ribose 1-diphosphate: step 3/9.</text>
</comment>
<comment type="pathway">
    <text evidence="6">Amino-acid biosynthesis; L-histidine biosynthesis; L-histidine from 5-phospho-alpha-D-ribose 1-diphosphate: step 2/9.</text>
</comment>
<organism evidence="22 23">
    <name type="scientific">Symbiochloris irregularis</name>
    <dbReference type="NCBI Taxonomy" id="706552"/>
    <lineage>
        <taxon>Eukaryota</taxon>
        <taxon>Viridiplantae</taxon>
        <taxon>Chlorophyta</taxon>
        <taxon>core chlorophytes</taxon>
        <taxon>Trebouxiophyceae</taxon>
        <taxon>Trebouxiales</taxon>
        <taxon>Trebouxiaceae</taxon>
        <taxon>Symbiochloris</taxon>
    </lineage>
</organism>
<evidence type="ECO:0000313" key="22">
    <source>
        <dbReference type="EMBL" id="KAK9793172.1"/>
    </source>
</evidence>
<keyword evidence="12" id="KW-0378">Hydrolase</keyword>
<keyword evidence="13" id="KW-0067">ATP-binding</keyword>
<dbReference type="FunFam" id="3.90.79.10:FF:000012">
    <property type="entry name" value="Isopentenyl-diphosphate Delta-isomerase 1"/>
    <property type="match status" value="1"/>
</dbReference>
<dbReference type="NCBIfam" id="TIGR02150">
    <property type="entry name" value="IPP_isom_1"/>
    <property type="match status" value="1"/>
</dbReference>
<comment type="catalytic activity">
    <reaction evidence="2">
        <text>1-(5-phospho-beta-D-ribosyl)-ATP + H2O = 1-(5-phospho-beta-D-ribosyl)-5'-AMP + diphosphate + H(+)</text>
        <dbReference type="Rhea" id="RHEA:22828"/>
        <dbReference type="ChEBI" id="CHEBI:15377"/>
        <dbReference type="ChEBI" id="CHEBI:15378"/>
        <dbReference type="ChEBI" id="CHEBI:33019"/>
        <dbReference type="ChEBI" id="CHEBI:59457"/>
        <dbReference type="ChEBI" id="CHEBI:73183"/>
        <dbReference type="EC" id="3.6.1.31"/>
    </reaction>
</comment>
<keyword evidence="20" id="KW-0511">Multifunctional enzyme</keyword>
<dbReference type="GO" id="GO:0046872">
    <property type="term" value="F:metal ion binding"/>
    <property type="evidence" value="ECO:0007669"/>
    <property type="project" value="UniProtKB-KW"/>
</dbReference>
<dbReference type="PANTHER" id="PTHR42945:SF1">
    <property type="entry name" value="HISTIDINE BIOSYNTHESIS BIFUNCTIONAL PROTEIN HIS7"/>
    <property type="match status" value="1"/>
</dbReference>
<evidence type="ECO:0000313" key="23">
    <source>
        <dbReference type="Proteomes" id="UP001465755"/>
    </source>
</evidence>
<evidence type="ECO:0000256" key="3">
    <source>
        <dbReference type="ARBA" id="ARBA00001946"/>
    </source>
</evidence>
<sequence>MLKDQCLLVNQHDNIVGQASKKDTHVFSPAQPQGLLHRAFSVFLFNEEGKLLLQQRAASKITFPCVWTNTCCSHQLSGFDPSEVDLPDAVSNGSVMGSKRAAVRKLGHELGIPAHQIPLKGFRYLTRLHYCAADPHSKGQEPQWGEHEMDYILFSRASVDVRPNAEEVSDIKWVTLPELKRLMAPSSGLKWSPWFRILVENHLDGWWQDLQKTLAVADEQSISGLSSILDGLKFNSDGLVVAIAQNVDTGAVLMQAFANRAAVAETLQTRLATFYSRSRKERWCKGETSGHFIKVTGVYVDCDGDSLIYLGEPIGPACHTGAETCWFSQVGLTDNSSDGAASLEAVQTTQHAQPTLLALESTIRQRREQMSQNAGGKPSWTARLLQNPELLCSKVREEAGELCQTLEQDEGKERAASEMADLLYHSMVLLNLQGVKMEEVLKAIRSRFGTSGVEEKASRSKK</sequence>
<dbReference type="InterPro" id="IPR011876">
    <property type="entry name" value="IsopentenylPP_isomerase_typ1"/>
</dbReference>
<dbReference type="InterPro" id="IPR002496">
    <property type="entry name" value="PRib_AMP_CycHydrolase_dom"/>
</dbReference>
<evidence type="ECO:0000256" key="19">
    <source>
        <dbReference type="ARBA" id="ARBA00023235"/>
    </source>
</evidence>
<dbReference type="PANTHER" id="PTHR42945">
    <property type="entry name" value="HISTIDINE BIOSYNTHESIS BIFUNCTIONAL PROTEIN"/>
    <property type="match status" value="1"/>
</dbReference>
<accession>A0AAW1NSW1</accession>
<keyword evidence="17" id="KW-0368">Histidine biosynthesis</keyword>
<dbReference type="FunFam" id="3.10.20.810:FF:000001">
    <property type="entry name" value="Histidine biosynthesis bifunctional protein HisIE"/>
    <property type="match status" value="1"/>
</dbReference>
<dbReference type="Pfam" id="PF01502">
    <property type="entry name" value="PRA-CH"/>
    <property type="match status" value="1"/>
</dbReference>
<dbReference type="PROSITE" id="PS51462">
    <property type="entry name" value="NUDIX"/>
    <property type="match status" value="1"/>
</dbReference>
<keyword evidence="18" id="KW-0414">Isoprene biosynthesis</keyword>
<dbReference type="SUPFAM" id="SSF141734">
    <property type="entry name" value="HisI-like"/>
    <property type="match status" value="1"/>
</dbReference>
<protein>
    <recommendedName>
        <fullName evidence="21">Nudix hydrolase domain-containing protein</fullName>
    </recommendedName>
</protein>
<keyword evidence="10" id="KW-0479">Metal-binding</keyword>
<evidence type="ECO:0000256" key="18">
    <source>
        <dbReference type="ARBA" id="ARBA00023229"/>
    </source>
</evidence>
<dbReference type="AlphaFoldDB" id="A0AAW1NSW1"/>
<dbReference type="InterPro" id="IPR008179">
    <property type="entry name" value="HisE"/>
</dbReference>
<dbReference type="GO" id="GO:0000105">
    <property type="term" value="P:L-histidine biosynthetic process"/>
    <property type="evidence" value="ECO:0007669"/>
    <property type="project" value="UniProtKB-KW"/>
</dbReference>
<evidence type="ECO:0000256" key="9">
    <source>
        <dbReference type="ARBA" id="ARBA00022605"/>
    </source>
</evidence>
<evidence type="ECO:0000256" key="4">
    <source>
        <dbReference type="ARBA" id="ARBA00004826"/>
    </source>
</evidence>
<evidence type="ECO:0000259" key="21">
    <source>
        <dbReference type="PROSITE" id="PS51462"/>
    </source>
</evidence>
<dbReference type="GO" id="GO:0006694">
    <property type="term" value="P:steroid biosynthetic process"/>
    <property type="evidence" value="ECO:0007669"/>
    <property type="project" value="UniProtKB-KW"/>
</dbReference>
<name>A0AAW1NSW1_9CHLO</name>
<keyword evidence="11" id="KW-0547">Nucleotide-binding</keyword>
<evidence type="ECO:0000256" key="17">
    <source>
        <dbReference type="ARBA" id="ARBA00023102"/>
    </source>
</evidence>
<evidence type="ECO:0000256" key="1">
    <source>
        <dbReference type="ARBA" id="ARBA00000024"/>
    </source>
</evidence>
<evidence type="ECO:0000256" key="20">
    <source>
        <dbReference type="ARBA" id="ARBA00023268"/>
    </source>
</evidence>
<comment type="cofactor">
    <cofactor evidence="3">
        <name>Mg(2+)</name>
        <dbReference type="ChEBI" id="CHEBI:18420"/>
    </cofactor>
</comment>